<sequence>MVRVCGKLGSRVCGLLGSVCGSVGLAVLVVALAAMATRHAYAEDPSVILNCPCDPNDPNYQECLAACQIPPCSQCSNGCTNIPKERGCLGDFSWLHCFTSLQLPVS</sequence>
<dbReference type="EMBL" id="JACEFB010000004">
    <property type="protein sequence ID" value="MBA2226198.1"/>
    <property type="molecule type" value="Genomic_DNA"/>
</dbReference>
<keyword evidence="1" id="KW-1133">Transmembrane helix</keyword>
<evidence type="ECO:0000313" key="3">
    <source>
        <dbReference type="Proteomes" id="UP000542342"/>
    </source>
</evidence>
<dbReference type="AlphaFoldDB" id="A0A7V8VDR2"/>
<dbReference type="Proteomes" id="UP000542342">
    <property type="component" value="Unassembled WGS sequence"/>
</dbReference>
<keyword evidence="1" id="KW-0472">Membrane</keyword>
<keyword evidence="3" id="KW-1185">Reference proteome</keyword>
<keyword evidence="1" id="KW-0812">Transmembrane</keyword>
<reference evidence="2 3" key="1">
    <citation type="submission" date="2020-07" db="EMBL/GenBank/DDBJ databases">
        <title>Thermogemmata thermophila gen. nov., sp. nov., a novel moderate thermophilic planctomycete from a Kamchatka hot spring.</title>
        <authorList>
            <person name="Elcheninov A.G."/>
            <person name="Podosokorskaya O.A."/>
            <person name="Kovaleva O.L."/>
            <person name="Novikov A."/>
            <person name="Bonch-Osmolovskaya E.A."/>
            <person name="Toshchakov S.V."/>
            <person name="Kublanov I.V."/>
        </authorList>
    </citation>
    <scope>NUCLEOTIDE SEQUENCE [LARGE SCALE GENOMIC DNA]</scope>
    <source>
        <strain evidence="2 3">2918</strain>
    </source>
</reference>
<evidence type="ECO:0000256" key="1">
    <source>
        <dbReference type="SAM" id="Phobius"/>
    </source>
</evidence>
<organism evidence="2 3">
    <name type="scientific">Thermogemmata fonticola</name>
    <dbReference type="NCBI Taxonomy" id="2755323"/>
    <lineage>
        <taxon>Bacteria</taxon>
        <taxon>Pseudomonadati</taxon>
        <taxon>Planctomycetota</taxon>
        <taxon>Planctomycetia</taxon>
        <taxon>Gemmatales</taxon>
        <taxon>Gemmataceae</taxon>
        <taxon>Thermogemmata</taxon>
    </lineage>
</organism>
<proteinExistence type="predicted"/>
<protein>
    <submittedName>
        <fullName evidence="2">Uncharacterized protein</fullName>
    </submittedName>
</protein>
<name>A0A7V8VDR2_9BACT</name>
<dbReference type="RefSeq" id="WP_194537617.1">
    <property type="nucleotide sequence ID" value="NZ_JACEFB010000004.1"/>
</dbReference>
<accession>A0A7V8VDR2</accession>
<evidence type="ECO:0000313" key="2">
    <source>
        <dbReference type="EMBL" id="MBA2226198.1"/>
    </source>
</evidence>
<comment type="caution">
    <text evidence="2">The sequence shown here is derived from an EMBL/GenBank/DDBJ whole genome shotgun (WGS) entry which is preliminary data.</text>
</comment>
<feature type="transmembrane region" description="Helical" evidence="1">
    <location>
        <begin position="12"/>
        <end position="36"/>
    </location>
</feature>
<gene>
    <name evidence="2" type="ORF">H0921_08490</name>
</gene>